<evidence type="ECO:0000313" key="4">
    <source>
        <dbReference type="Proteomes" id="UP000193498"/>
    </source>
</evidence>
<reference evidence="3 4" key="1">
    <citation type="submission" date="2016-07" db="EMBL/GenBank/DDBJ databases">
        <title>Pervasive Adenine N6-methylation of Active Genes in Fungi.</title>
        <authorList>
            <consortium name="DOE Joint Genome Institute"/>
            <person name="Mondo S.J."/>
            <person name="Dannebaum R.O."/>
            <person name="Kuo R.C."/>
            <person name="Labutti K."/>
            <person name="Haridas S."/>
            <person name="Kuo A."/>
            <person name="Salamov A."/>
            <person name="Ahrendt S.R."/>
            <person name="Lipzen A."/>
            <person name="Sullivan W."/>
            <person name="Andreopoulos W.B."/>
            <person name="Clum A."/>
            <person name="Lindquist E."/>
            <person name="Daum C."/>
            <person name="Ramamoorthy G.K."/>
            <person name="Gryganskyi A."/>
            <person name="Culley D."/>
            <person name="Magnuson J.K."/>
            <person name="James T.Y."/>
            <person name="O'Malley M.A."/>
            <person name="Stajich J.E."/>
            <person name="Spatafora J.W."/>
            <person name="Visel A."/>
            <person name="Grigoriev I.V."/>
        </authorList>
    </citation>
    <scope>NUCLEOTIDE SEQUENCE [LARGE SCALE GENOMIC DNA]</scope>
    <source>
        <strain evidence="3 4">CBS 931.73</strain>
    </source>
</reference>
<evidence type="ECO:0000256" key="2">
    <source>
        <dbReference type="SAM" id="SignalP"/>
    </source>
</evidence>
<accession>A0A1Y1Z8Y5</accession>
<dbReference type="EMBL" id="MCFE01000015">
    <property type="protein sequence ID" value="ORY06564.1"/>
    <property type="molecule type" value="Genomic_DNA"/>
</dbReference>
<feature type="compositionally biased region" description="Polar residues" evidence="1">
    <location>
        <begin position="255"/>
        <end position="284"/>
    </location>
</feature>
<organism evidence="3 4">
    <name type="scientific">Basidiobolus meristosporus CBS 931.73</name>
    <dbReference type="NCBI Taxonomy" id="1314790"/>
    <lineage>
        <taxon>Eukaryota</taxon>
        <taxon>Fungi</taxon>
        <taxon>Fungi incertae sedis</taxon>
        <taxon>Zoopagomycota</taxon>
        <taxon>Entomophthoromycotina</taxon>
        <taxon>Basidiobolomycetes</taxon>
        <taxon>Basidiobolales</taxon>
        <taxon>Basidiobolaceae</taxon>
        <taxon>Basidiobolus</taxon>
    </lineage>
</organism>
<name>A0A1Y1Z8Y5_9FUNG</name>
<evidence type="ECO:0000256" key="1">
    <source>
        <dbReference type="SAM" id="MobiDB-lite"/>
    </source>
</evidence>
<evidence type="ECO:0008006" key="5">
    <source>
        <dbReference type="Google" id="ProtNLM"/>
    </source>
</evidence>
<gene>
    <name evidence="3" type="ORF">K493DRAFT_295900</name>
</gene>
<sequence length="339" mass="34422">MFKSSTALLFLFTASLVHGQTMAAASDAQTSLNCAKACNESSPTLQINCIRNCIPGQDQNANNQPTNQGSITVVFTSTVPIEATGTLGPVSIIPATSGEVSIQTINPQSESSFIAASPTSISYDTTITATHTITPSPTGNGGGVHSNTTPEYSSTTALVAPIPTQNNPPNQGQPPFGTDVFSTFEFPSGNGGGAGIMPTQPDQRIPTIASTAIPTEAFPSDSPSVLPSPSSIPSQAPTGQSNSPTSPQSNQPVQATSNPAPTEQPPTISQNSPLPTSDNNNSGERNAPTPIVTAQTSATVSTAGHIRPSAALYSGTNSAPNASLSLLAIIIASLLVSLV</sequence>
<comment type="caution">
    <text evidence="3">The sequence shown here is derived from an EMBL/GenBank/DDBJ whole genome shotgun (WGS) entry which is preliminary data.</text>
</comment>
<feature type="compositionally biased region" description="Low complexity" evidence="1">
    <location>
        <begin position="219"/>
        <end position="254"/>
    </location>
</feature>
<dbReference type="Proteomes" id="UP000193498">
    <property type="component" value="Unassembled WGS sequence"/>
</dbReference>
<feature type="chain" id="PRO_5013231571" description="Extracellular membrane protein CFEM domain-containing protein" evidence="2">
    <location>
        <begin position="20"/>
        <end position="339"/>
    </location>
</feature>
<protein>
    <recommendedName>
        <fullName evidence="5">Extracellular membrane protein CFEM domain-containing protein</fullName>
    </recommendedName>
</protein>
<keyword evidence="2" id="KW-0732">Signal</keyword>
<feature type="region of interest" description="Disordered" evidence="1">
    <location>
        <begin position="214"/>
        <end position="289"/>
    </location>
</feature>
<proteinExistence type="predicted"/>
<feature type="signal peptide" evidence="2">
    <location>
        <begin position="1"/>
        <end position="19"/>
    </location>
</feature>
<keyword evidence="4" id="KW-1185">Reference proteome</keyword>
<dbReference type="AlphaFoldDB" id="A0A1Y1Z8Y5"/>
<evidence type="ECO:0000313" key="3">
    <source>
        <dbReference type="EMBL" id="ORY06564.1"/>
    </source>
</evidence>
<dbReference type="InParanoid" id="A0A1Y1Z8Y5"/>